<accession>A0AAQ2HFE8</accession>
<evidence type="ECO:0000256" key="5">
    <source>
        <dbReference type="ARBA" id="ARBA00023136"/>
    </source>
</evidence>
<dbReference type="RefSeq" id="WP_134451346.1">
    <property type="nucleotide sequence ID" value="NZ_SOFY01000043.1"/>
</dbReference>
<dbReference type="AlphaFoldDB" id="A0AAQ2HFE8"/>
<evidence type="ECO:0000256" key="1">
    <source>
        <dbReference type="ARBA" id="ARBA00004651"/>
    </source>
</evidence>
<organism evidence="7 8">
    <name type="scientific">Cryobacterium shii</name>
    <dbReference type="NCBI Taxonomy" id="1259235"/>
    <lineage>
        <taxon>Bacteria</taxon>
        <taxon>Bacillati</taxon>
        <taxon>Actinomycetota</taxon>
        <taxon>Actinomycetes</taxon>
        <taxon>Micrococcales</taxon>
        <taxon>Microbacteriaceae</taxon>
        <taxon>Cryobacterium</taxon>
    </lineage>
</organism>
<dbReference type="PANTHER" id="PTHR30250">
    <property type="entry name" value="PST FAMILY PREDICTED COLANIC ACID TRANSPORTER"/>
    <property type="match status" value="1"/>
</dbReference>
<feature type="transmembrane region" description="Helical" evidence="6">
    <location>
        <begin position="96"/>
        <end position="123"/>
    </location>
</feature>
<dbReference type="InterPro" id="IPR050833">
    <property type="entry name" value="Poly_Biosynth_Transport"/>
</dbReference>
<comment type="subcellular location">
    <subcellularLocation>
        <location evidence="1">Cell membrane</location>
        <topology evidence="1">Multi-pass membrane protein</topology>
    </subcellularLocation>
</comment>
<evidence type="ECO:0000256" key="3">
    <source>
        <dbReference type="ARBA" id="ARBA00022692"/>
    </source>
</evidence>
<evidence type="ECO:0000313" key="7">
    <source>
        <dbReference type="EMBL" id="TFC47325.1"/>
    </source>
</evidence>
<dbReference type="Proteomes" id="UP000297403">
    <property type="component" value="Unassembled WGS sequence"/>
</dbReference>
<sequence>MSQATYAGIVLVASIILHLTVAQVLMAQAVQLSIVICYAAIRLPIWKIDRWLTRTEIRQFGTFSSRIWLTNLSGVPVLQLPIIAVTAIASPTAAGVFGLAAMVALALRNLPLMSVAPIVRSLTGTRLQIIGRSKQADKSWRKTLWIYAVLGVAGIVVGVPLLGGPEYTAAIAPAILLFCGYIIQLNGAIATITARQLGLTRVEWQASAIGAAIHLALLWPAISIMGIYGPGTVLVISQAVTLLLVRRQFRSFVRAEVPAIPIS</sequence>
<dbReference type="GO" id="GO:0005886">
    <property type="term" value="C:plasma membrane"/>
    <property type="evidence" value="ECO:0007669"/>
    <property type="project" value="UniProtKB-SubCell"/>
</dbReference>
<dbReference type="EMBL" id="SOFY01000043">
    <property type="protein sequence ID" value="TFC47325.1"/>
    <property type="molecule type" value="Genomic_DNA"/>
</dbReference>
<reference evidence="7 8" key="1">
    <citation type="submission" date="2019-03" db="EMBL/GenBank/DDBJ databases">
        <title>Genomics of glacier-inhabiting Cryobacterium strains.</title>
        <authorList>
            <person name="Liu Q."/>
            <person name="Xin Y.-H."/>
        </authorList>
    </citation>
    <scope>NUCLEOTIDE SEQUENCE [LARGE SCALE GENOMIC DNA]</scope>
    <source>
        <strain evidence="8">TMT1-22</strain>
    </source>
</reference>
<keyword evidence="4 6" id="KW-1133">Transmembrane helix</keyword>
<keyword evidence="5 6" id="KW-0472">Membrane</keyword>
<comment type="caution">
    <text evidence="7">The sequence shown here is derived from an EMBL/GenBank/DDBJ whole genome shotgun (WGS) entry which is preliminary data.</text>
</comment>
<evidence type="ECO:0000256" key="4">
    <source>
        <dbReference type="ARBA" id="ARBA00022989"/>
    </source>
</evidence>
<name>A0AAQ2HFE8_9MICO</name>
<gene>
    <name evidence="7" type="ORF">E3O49_08315</name>
</gene>
<keyword evidence="8" id="KW-1185">Reference proteome</keyword>
<feature type="transmembrane region" description="Helical" evidence="6">
    <location>
        <begin position="228"/>
        <end position="245"/>
    </location>
</feature>
<keyword evidence="2" id="KW-1003">Cell membrane</keyword>
<proteinExistence type="predicted"/>
<keyword evidence="3 6" id="KW-0812">Transmembrane</keyword>
<feature type="transmembrane region" description="Helical" evidence="6">
    <location>
        <begin position="204"/>
        <end position="222"/>
    </location>
</feature>
<evidence type="ECO:0000313" key="8">
    <source>
        <dbReference type="Proteomes" id="UP000297403"/>
    </source>
</evidence>
<feature type="transmembrane region" description="Helical" evidence="6">
    <location>
        <begin position="32"/>
        <end position="48"/>
    </location>
</feature>
<feature type="transmembrane region" description="Helical" evidence="6">
    <location>
        <begin position="169"/>
        <end position="192"/>
    </location>
</feature>
<evidence type="ECO:0000256" key="2">
    <source>
        <dbReference type="ARBA" id="ARBA00022475"/>
    </source>
</evidence>
<evidence type="ECO:0000256" key="6">
    <source>
        <dbReference type="SAM" id="Phobius"/>
    </source>
</evidence>
<feature type="transmembrane region" description="Helical" evidence="6">
    <location>
        <begin position="68"/>
        <end position="90"/>
    </location>
</feature>
<protein>
    <submittedName>
        <fullName evidence="7">Uncharacterized protein</fullName>
    </submittedName>
</protein>
<dbReference type="PANTHER" id="PTHR30250:SF11">
    <property type="entry name" value="O-ANTIGEN TRANSPORTER-RELATED"/>
    <property type="match status" value="1"/>
</dbReference>
<feature type="transmembrane region" description="Helical" evidence="6">
    <location>
        <begin position="144"/>
        <end position="163"/>
    </location>
</feature>